<protein>
    <submittedName>
        <fullName evidence="10">Dolichyl-phosphate-mannose-protein mannosyltransferase</fullName>
    </submittedName>
</protein>
<organism evidence="10 11">
    <name type="scientific">Ancylomarina subtilis</name>
    <dbReference type="NCBI Taxonomy" id="1639035"/>
    <lineage>
        <taxon>Bacteria</taxon>
        <taxon>Pseudomonadati</taxon>
        <taxon>Bacteroidota</taxon>
        <taxon>Bacteroidia</taxon>
        <taxon>Marinilabiliales</taxon>
        <taxon>Marinifilaceae</taxon>
        <taxon>Ancylomarina</taxon>
    </lineage>
</organism>
<keyword evidence="11" id="KW-1185">Reference proteome</keyword>
<feature type="transmembrane region" description="Helical" evidence="8">
    <location>
        <begin position="296"/>
        <end position="315"/>
    </location>
</feature>
<evidence type="ECO:0000256" key="7">
    <source>
        <dbReference type="ARBA" id="ARBA00023136"/>
    </source>
</evidence>
<evidence type="ECO:0000313" key="11">
    <source>
        <dbReference type="Proteomes" id="UP000293562"/>
    </source>
</evidence>
<keyword evidence="7 8" id="KW-0472">Membrane</keyword>
<accession>A0A4Q7VHV4</accession>
<dbReference type="RefSeq" id="WP_130305471.1">
    <property type="nucleotide sequence ID" value="NZ_SHKN01000001.1"/>
</dbReference>
<proteinExistence type="predicted"/>
<keyword evidence="4 10" id="KW-0808">Transferase</keyword>
<feature type="transmembrane region" description="Helical" evidence="8">
    <location>
        <begin position="321"/>
        <end position="338"/>
    </location>
</feature>
<gene>
    <name evidence="10" type="ORF">EV201_0131</name>
</gene>
<dbReference type="InterPro" id="IPR050297">
    <property type="entry name" value="LipidA_mod_glycosyltrf_83"/>
</dbReference>
<dbReference type="GO" id="GO:0010041">
    <property type="term" value="P:response to iron(III) ion"/>
    <property type="evidence" value="ECO:0007669"/>
    <property type="project" value="TreeGrafter"/>
</dbReference>
<feature type="transmembrane region" description="Helical" evidence="8">
    <location>
        <begin position="211"/>
        <end position="230"/>
    </location>
</feature>
<feature type="transmembrane region" description="Helical" evidence="8">
    <location>
        <begin position="375"/>
        <end position="397"/>
    </location>
</feature>
<feature type="transmembrane region" description="Helical" evidence="8">
    <location>
        <begin position="261"/>
        <end position="284"/>
    </location>
</feature>
<dbReference type="OrthoDB" id="8353433at2"/>
<keyword evidence="3 10" id="KW-0328">Glycosyltransferase</keyword>
<comment type="caution">
    <text evidence="10">The sequence shown here is derived from an EMBL/GenBank/DDBJ whole genome shotgun (WGS) entry which is preliminary data.</text>
</comment>
<name>A0A4Q7VHV4_9BACT</name>
<keyword evidence="6 8" id="KW-1133">Transmembrane helix</keyword>
<evidence type="ECO:0000256" key="6">
    <source>
        <dbReference type="ARBA" id="ARBA00022989"/>
    </source>
</evidence>
<dbReference type="Pfam" id="PF13231">
    <property type="entry name" value="PMT_2"/>
    <property type="match status" value="1"/>
</dbReference>
<evidence type="ECO:0000256" key="3">
    <source>
        <dbReference type="ARBA" id="ARBA00022676"/>
    </source>
</evidence>
<evidence type="ECO:0000256" key="1">
    <source>
        <dbReference type="ARBA" id="ARBA00004651"/>
    </source>
</evidence>
<sequence length="526" mass="60951">MLKSIPNIHIKNRVPILILLIYILISTVGINGSIYILDEAKNTECAREMLESENYIVPTFNYELRTDKPPLHYFFMALSYKIFGVSSWSSRFFSIIFGALTLLITYFFAKKWLGIKTAYISSLILLSSLHYGIFFHMAVPDPYLVFFFTASLFLFFESLQSRNRLIIWGMYICLSLGVLTKGPIAVLFPGLIMLVYLLITKNFNLKSIARLKPFEGLIIFSLIVLPWYLLVDYKTNGEWTRGFFMEHNMERFSSTKEGHGFTFLMTPLFVFFGLFPFSLFLFRSINHIYKQKKEDVLIFALTAGLVILIFFTLSSTRLPNYTAPAYPFFAVLIASFLAKIKQFNPKPELIGLIILSILLLATAYIGLTIEKQFTVLIPQLLLLTTGFIGAVFALKYYKKKKFIFVIHLISYSFIIFSFFLSGIIFQQIAKQNPVSMSLPLIDKNEPIAYYKKFNPSYPFYLKCEIKQLDNIESLKYFLENHPKACVISTLKSLRDVNYQEFALKIFEQKDVFENRTTVILMNKKRN</sequence>
<keyword evidence="5 8" id="KW-0812">Transmembrane</keyword>
<dbReference type="GO" id="GO:0016763">
    <property type="term" value="F:pentosyltransferase activity"/>
    <property type="evidence" value="ECO:0007669"/>
    <property type="project" value="TreeGrafter"/>
</dbReference>
<evidence type="ECO:0000256" key="8">
    <source>
        <dbReference type="SAM" id="Phobius"/>
    </source>
</evidence>
<dbReference type="InterPro" id="IPR038731">
    <property type="entry name" value="RgtA/B/C-like"/>
</dbReference>
<feature type="transmembrane region" description="Helical" evidence="8">
    <location>
        <begin position="350"/>
        <end position="369"/>
    </location>
</feature>
<dbReference type="GO" id="GO:0005886">
    <property type="term" value="C:plasma membrane"/>
    <property type="evidence" value="ECO:0007669"/>
    <property type="project" value="UniProtKB-SubCell"/>
</dbReference>
<dbReference type="PANTHER" id="PTHR33908">
    <property type="entry name" value="MANNOSYLTRANSFERASE YKCB-RELATED"/>
    <property type="match status" value="1"/>
</dbReference>
<comment type="subcellular location">
    <subcellularLocation>
        <location evidence="1">Cell membrane</location>
        <topology evidence="1">Multi-pass membrane protein</topology>
    </subcellularLocation>
</comment>
<evidence type="ECO:0000256" key="4">
    <source>
        <dbReference type="ARBA" id="ARBA00022679"/>
    </source>
</evidence>
<evidence type="ECO:0000313" key="10">
    <source>
        <dbReference type="EMBL" id="RZT95508.1"/>
    </source>
</evidence>
<dbReference type="PANTHER" id="PTHR33908:SF3">
    <property type="entry name" value="UNDECAPRENYL PHOSPHATE-ALPHA-4-AMINO-4-DEOXY-L-ARABINOSE ARABINOSYL TRANSFERASE"/>
    <property type="match status" value="1"/>
</dbReference>
<dbReference type="AlphaFoldDB" id="A0A4Q7VHV4"/>
<feature type="transmembrane region" description="Helical" evidence="8">
    <location>
        <begin position="129"/>
        <end position="156"/>
    </location>
</feature>
<dbReference type="EMBL" id="SHKN01000001">
    <property type="protein sequence ID" value="RZT95508.1"/>
    <property type="molecule type" value="Genomic_DNA"/>
</dbReference>
<feature type="domain" description="Glycosyltransferase RgtA/B/C/D-like" evidence="9">
    <location>
        <begin position="67"/>
        <end position="227"/>
    </location>
</feature>
<feature type="transmembrane region" description="Helical" evidence="8">
    <location>
        <begin position="168"/>
        <end position="199"/>
    </location>
</feature>
<feature type="transmembrane region" description="Helical" evidence="8">
    <location>
        <begin position="16"/>
        <end position="37"/>
    </location>
</feature>
<feature type="transmembrane region" description="Helical" evidence="8">
    <location>
        <begin position="404"/>
        <end position="425"/>
    </location>
</feature>
<dbReference type="Proteomes" id="UP000293562">
    <property type="component" value="Unassembled WGS sequence"/>
</dbReference>
<reference evidence="10 11" key="1">
    <citation type="submission" date="2019-02" db="EMBL/GenBank/DDBJ databases">
        <title>Genomic Encyclopedia of Type Strains, Phase IV (KMG-IV): sequencing the most valuable type-strain genomes for metagenomic binning, comparative biology and taxonomic classification.</title>
        <authorList>
            <person name="Goeker M."/>
        </authorList>
    </citation>
    <scope>NUCLEOTIDE SEQUENCE [LARGE SCALE GENOMIC DNA]</scope>
    <source>
        <strain evidence="10 11">DSM 28825</strain>
    </source>
</reference>
<keyword evidence="2" id="KW-1003">Cell membrane</keyword>
<dbReference type="GO" id="GO:0009103">
    <property type="term" value="P:lipopolysaccharide biosynthetic process"/>
    <property type="evidence" value="ECO:0007669"/>
    <property type="project" value="UniProtKB-ARBA"/>
</dbReference>
<evidence type="ECO:0000256" key="5">
    <source>
        <dbReference type="ARBA" id="ARBA00022692"/>
    </source>
</evidence>
<feature type="transmembrane region" description="Helical" evidence="8">
    <location>
        <begin position="88"/>
        <end position="109"/>
    </location>
</feature>
<evidence type="ECO:0000256" key="2">
    <source>
        <dbReference type="ARBA" id="ARBA00022475"/>
    </source>
</evidence>
<evidence type="ECO:0000259" key="9">
    <source>
        <dbReference type="Pfam" id="PF13231"/>
    </source>
</evidence>